<sequence length="111" mass="12756">MLFYTYQVFSWQVYASGSEEAACKLFGDNAFPFENPPSENHFATGSLSWFQVKHPKQRPSFERSSEYTACQPEWVNSCAVPWQSGDRAFDRWAQNSFDTNWFCLTASTGRG</sequence>
<keyword evidence="2" id="KW-1185">Reference proteome</keyword>
<proteinExistence type="predicted"/>
<evidence type="ECO:0000313" key="2">
    <source>
        <dbReference type="Proteomes" id="UP000887013"/>
    </source>
</evidence>
<accession>A0A8X6T5B3</accession>
<reference evidence="1" key="1">
    <citation type="submission" date="2020-08" db="EMBL/GenBank/DDBJ databases">
        <title>Multicomponent nature underlies the extraordinary mechanical properties of spider dragline silk.</title>
        <authorList>
            <person name="Kono N."/>
            <person name="Nakamura H."/>
            <person name="Mori M."/>
            <person name="Yoshida Y."/>
            <person name="Ohtoshi R."/>
            <person name="Malay A.D."/>
            <person name="Moran D.A.P."/>
            <person name="Tomita M."/>
            <person name="Numata K."/>
            <person name="Arakawa K."/>
        </authorList>
    </citation>
    <scope>NUCLEOTIDE SEQUENCE</scope>
</reference>
<dbReference type="AlphaFoldDB" id="A0A8X6T5B3"/>
<name>A0A8X6T5B3_NEPPI</name>
<dbReference type="EMBL" id="BMAW01097563">
    <property type="protein sequence ID" value="GFS80418.1"/>
    <property type="molecule type" value="Genomic_DNA"/>
</dbReference>
<comment type="caution">
    <text evidence="1">The sequence shown here is derived from an EMBL/GenBank/DDBJ whole genome shotgun (WGS) entry which is preliminary data.</text>
</comment>
<gene>
    <name evidence="1" type="ORF">NPIL_9301</name>
</gene>
<organism evidence="1 2">
    <name type="scientific">Nephila pilipes</name>
    <name type="common">Giant wood spider</name>
    <name type="synonym">Nephila maculata</name>
    <dbReference type="NCBI Taxonomy" id="299642"/>
    <lineage>
        <taxon>Eukaryota</taxon>
        <taxon>Metazoa</taxon>
        <taxon>Ecdysozoa</taxon>
        <taxon>Arthropoda</taxon>
        <taxon>Chelicerata</taxon>
        <taxon>Arachnida</taxon>
        <taxon>Araneae</taxon>
        <taxon>Araneomorphae</taxon>
        <taxon>Entelegynae</taxon>
        <taxon>Araneoidea</taxon>
        <taxon>Nephilidae</taxon>
        <taxon>Nephila</taxon>
    </lineage>
</organism>
<evidence type="ECO:0000313" key="1">
    <source>
        <dbReference type="EMBL" id="GFS80418.1"/>
    </source>
</evidence>
<dbReference type="Proteomes" id="UP000887013">
    <property type="component" value="Unassembled WGS sequence"/>
</dbReference>
<protein>
    <submittedName>
        <fullName evidence="1">Uncharacterized protein</fullName>
    </submittedName>
</protein>